<protein>
    <recommendedName>
        <fullName evidence="3">RING-type domain-containing protein</fullName>
    </recommendedName>
</protein>
<dbReference type="GO" id="GO:0004842">
    <property type="term" value="F:ubiquitin-protein transferase activity"/>
    <property type="evidence" value="ECO:0007669"/>
    <property type="project" value="InterPro"/>
</dbReference>
<dbReference type="OrthoDB" id="3801414at2759"/>
<keyword evidence="5" id="KW-1185">Reference proteome</keyword>
<dbReference type="GO" id="GO:0005634">
    <property type="term" value="C:nucleus"/>
    <property type="evidence" value="ECO:0007669"/>
    <property type="project" value="InterPro"/>
</dbReference>
<dbReference type="GO" id="GO:0008270">
    <property type="term" value="F:zinc ion binding"/>
    <property type="evidence" value="ECO:0007669"/>
    <property type="project" value="UniProtKB-KW"/>
</dbReference>
<dbReference type="InterPro" id="IPR001841">
    <property type="entry name" value="Znf_RING"/>
</dbReference>
<name>A0A6G1IYP0_9PLEO</name>
<feature type="domain" description="RING-type" evidence="3">
    <location>
        <begin position="98"/>
        <end position="147"/>
    </location>
</feature>
<dbReference type="EMBL" id="MU005585">
    <property type="protein sequence ID" value="KAF2683009.1"/>
    <property type="molecule type" value="Genomic_DNA"/>
</dbReference>
<keyword evidence="1" id="KW-0862">Zinc</keyword>
<proteinExistence type="predicted"/>
<evidence type="ECO:0000256" key="2">
    <source>
        <dbReference type="SAM" id="MobiDB-lite"/>
    </source>
</evidence>
<gene>
    <name evidence="4" type="ORF">K458DRAFT_49280</name>
</gene>
<dbReference type="GO" id="GO:0016567">
    <property type="term" value="P:protein ubiquitination"/>
    <property type="evidence" value="ECO:0007669"/>
    <property type="project" value="InterPro"/>
</dbReference>
<dbReference type="Proteomes" id="UP000799291">
    <property type="component" value="Unassembled WGS sequence"/>
</dbReference>
<feature type="compositionally biased region" description="Basic and acidic residues" evidence="2">
    <location>
        <begin position="421"/>
        <end position="438"/>
    </location>
</feature>
<dbReference type="InterPro" id="IPR013083">
    <property type="entry name" value="Znf_RING/FYVE/PHD"/>
</dbReference>
<dbReference type="Pfam" id="PF13639">
    <property type="entry name" value="zf-RING_2"/>
    <property type="match status" value="1"/>
</dbReference>
<evidence type="ECO:0000313" key="4">
    <source>
        <dbReference type="EMBL" id="KAF2683009.1"/>
    </source>
</evidence>
<keyword evidence="1" id="KW-0863">Zinc-finger</keyword>
<sequence>MPGGYPEPGTPEGQPSHICLGSMHPYPRPPCITLPSVLHGDERFQWNMGESRRAARSIKRERVHQFTHPLHSTAPPSPANLQNYAKVSASGLPQDTECEICYEPYDGGDHSAIKLEAVGCGHLFAHKCLQHWVNSGMGNAHTCPKCRRSLDPCLDKGRPRRAPNPSESLGIAIRRPIHQMEEARRRNMEMRADPMGRYQTVGNPSGQPNLDTPPTLPRGSAPLLRTTIFASSNPHQKMFTPGRSRANMAPVLEQTAAPRLRIDAPAPPQACQPTITLYALTNGVLPSPSHRGGQGITYIGVTASDPTSTAIPFDEMDEEQRESLFRRFPGLRISWERIMRERELTQARGAFQRVREVLGSARESLKMARKLRRDVGESSFEIRDMSGNMFRGLAHEAREPALEVSNTAPLARELAPQGVGDQDHEEDKGVDENEVHEE</sequence>
<dbReference type="PANTHER" id="PTHR16047">
    <property type="entry name" value="RFWD3 PROTEIN"/>
    <property type="match status" value="1"/>
</dbReference>
<dbReference type="Gene3D" id="3.30.40.10">
    <property type="entry name" value="Zinc/RING finger domain, C3HC4 (zinc finger)"/>
    <property type="match status" value="1"/>
</dbReference>
<accession>A0A6G1IYP0</accession>
<dbReference type="PROSITE" id="PS50089">
    <property type="entry name" value="ZF_RING_2"/>
    <property type="match status" value="1"/>
</dbReference>
<keyword evidence="1" id="KW-0479">Metal-binding</keyword>
<feature type="region of interest" description="Disordered" evidence="2">
    <location>
        <begin position="402"/>
        <end position="438"/>
    </location>
</feature>
<dbReference type="InterPro" id="IPR037381">
    <property type="entry name" value="RFWD3"/>
</dbReference>
<evidence type="ECO:0000256" key="1">
    <source>
        <dbReference type="PROSITE-ProRule" id="PRU00175"/>
    </source>
</evidence>
<dbReference type="SUPFAM" id="SSF57850">
    <property type="entry name" value="RING/U-box"/>
    <property type="match status" value="1"/>
</dbReference>
<dbReference type="GO" id="GO:0036297">
    <property type="term" value="P:interstrand cross-link repair"/>
    <property type="evidence" value="ECO:0007669"/>
    <property type="project" value="InterPro"/>
</dbReference>
<evidence type="ECO:0000259" key="3">
    <source>
        <dbReference type="PROSITE" id="PS50089"/>
    </source>
</evidence>
<reference evidence="4" key="1">
    <citation type="journal article" date="2020" name="Stud. Mycol.">
        <title>101 Dothideomycetes genomes: a test case for predicting lifestyles and emergence of pathogens.</title>
        <authorList>
            <person name="Haridas S."/>
            <person name="Albert R."/>
            <person name="Binder M."/>
            <person name="Bloem J."/>
            <person name="Labutti K."/>
            <person name="Salamov A."/>
            <person name="Andreopoulos B."/>
            <person name="Baker S."/>
            <person name="Barry K."/>
            <person name="Bills G."/>
            <person name="Bluhm B."/>
            <person name="Cannon C."/>
            <person name="Castanera R."/>
            <person name="Culley D."/>
            <person name="Daum C."/>
            <person name="Ezra D."/>
            <person name="Gonzalez J."/>
            <person name="Henrissat B."/>
            <person name="Kuo A."/>
            <person name="Liang C."/>
            <person name="Lipzen A."/>
            <person name="Lutzoni F."/>
            <person name="Magnuson J."/>
            <person name="Mondo S."/>
            <person name="Nolan M."/>
            <person name="Ohm R."/>
            <person name="Pangilinan J."/>
            <person name="Park H.-J."/>
            <person name="Ramirez L."/>
            <person name="Alfaro M."/>
            <person name="Sun H."/>
            <person name="Tritt A."/>
            <person name="Yoshinaga Y."/>
            <person name="Zwiers L.-H."/>
            <person name="Turgeon B."/>
            <person name="Goodwin S."/>
            <person name="Spatafora J."/>
            <person name="Crous P."/>
            <person name="Grigoriev I."/>
        </authorList>
    </citation>
    <scope>NUCLEOTIDE SEQUENCE</scope>
    <source>
        <strain evidence="4">CBS 122367</strain>
    </source>
</reference>
<dbReference type="AlphaFoldDB" id="A0A6G1IYP0"/>
<evidence type="ECO:0000313" key="5">
    <source>
        <dbReference type="Proteomes" id="UP000799291"/>
    </source>
</evidence>
<dbReference type="PANTHER" id="PTHR16047:SF7">
    <property type="entry name" value="E3 UBIQUITIN-PROTEIN LIGASE RFWD3"/>
    <property type="match status" value="1"/>
</dbReference>
<organism evidence="4 5">
    <name type="scientific">Lentithecium fluviatile CBS 122367</name>
    <dbReference type="NCBI Taxonomy" id="1168545"/>
    <lineage>
        <taxon>Eukaryota</taxon>
        <taxon>Fungi</taxon>
        <taxon>Dikarya</taxon>
        <taxon>Ascomycota</taxon>
        <taxon>Pezizomycotina</taxon>
        <taxon>Dothideomycetes</taxon>
        <taxon>Pleosporomycetidae</taxon>
        <taxon>Pleosporales</taxon>
        <taxon>Massarineae</taxon>
        <taxon>Lentitheciaceae</taxon>
        <taxon>Lentithecium</taxon>
    </lineage>
</organism>